<keyword evidence="3" id="KW-0808">Transferase</keyword>
<dbReference type="Proteomes" id="UP000245468">
    <property type="component" value="Chromosome"/>
</dbReference>
<feature type="transmembrane region" description="Helical" evidence="1">
    <location>
        <begin position="278"/>
        <end position="296"/>
    </location>
</feature>
<evidence type="ECO:0000256" key="1">
    <source>
        <dbReference type="SAM" id="Phobius"/>
    </source>
</evidence>
<keyword evidence="1" id="KW-1133">Transmembrane helix</keyword>
<dbReference type="OrthoDB" id="9788724at2"/>
<dbReference type="AlphaFoldDB" id="A0A2S2DTJ9"/>
<feature type="transmembrane region" description="Helical" evidence="1">
    <location>
        <begin position="160"/>
        <end position="178"/>
    </location>
</feature>
<proteinExistence type="predicted"/>
<feature type="domain" description="DUF5009" evidence="2">
    <location>
        <begin position="19"/>
        <end position="116"/>
    </location>
</feature>
<dbReference type="PANTHER" id="PTHR31061">
    <property type="entry name" value="LD22376P"/>
    <property type="match status" value="1"/>
</dbReference>
<dbReference type="EC" id="2.3.1.78" evidence="3"/>
<evidence type="ECO:0000259" key="2">
    <source>
        <dbReference type="Pfam" id="PF16401"/>
    </source>
</evidence>
<keyword evidence="1" id="KW-0812">Transmembrane</keyword>
<feature type="transmembrane region" description="Helical" evidence="1">
    <location>
        <begin position="347"/>
        <end position="369"/>
    </location>
</feature>
<organism evidence="3 4">
    <name type="scientific">Aquirufa nivalisilvae</name>
    <dbReference type="NCBI Taxonomy" id="2516557"/>
    <lineage>
        <taxon>Bacteria</taxon>
        <taxon>Pseudomonadati</taxon>
        <taxon>Bacteroidota</taxon>
        <taxon>Cytophagia</taxon>
        <taxon>Cytophagales</taxon>
        <taxon>Flectobacillaceae</taxon>
        <taxon>Aquirufa</taxon>
    </lineage>
</organism>
<protein>
    <submittedName>
        <fullName evidence="3">Heparan-alpha-glucosaminide N-acetyltransferase</fullName>
        <ecNumber evidence="3">2.3.1.78</ecNumber>
    </submittedName>
</protein>
<feature type="transmembrane region" description="Helical" evidence="1">
    <location>
        <begin position="70"/>
        <end position="88"/>
    </location>
</feature>
<feature type="transmembrane region" description="Helical" evidence="1">
    <location>
        <begin position="248"/>
        <end position="266"/>
    </location>
</feature>
<name>A0A2S2DTJ9_9BACT</name>
<dbReference type="PANTHER" id="PTHR31061:SF24">
    <property type="entry name" value="LD22376P"/>
    <property type="match status" value="1"/>
</dbReference>
<feature type="transmembrane region" description="Helical" evidence="1">
    <location>
        <begin position="308"/>
        <end position="327"/>
    </location>
</feature>
<reference evidence="4" key="1">
    <citation type="submission" date="2018-05" db="EMBL/GenBank/DDBJ databases">
        <title>Pseudarcicella sp. HME7025 Genome sequencing and assembly.</title>
        <authorList>
            <person name="Kim H."/>
            <person name="Kang H."/>
            <person name="Joh K."/>
        </authorList>
    </citation>
    <scope>NUCLEOTIDE SEQUENCE [LARGE SCALE GENOMIC DNA]</scope>
    <source>
        <strain evidence="4">HME7025</strain>
    </source>
</reference>
<keyword evidence="4" id="KW-1185">Reference proteome</keyword>
<feature type="transmembrane region" description="Helical" evidence="1">
    <location>
        <begin position="100"/>
        <end position="118"/>
    </location>
</feature>
<keyword evidence="1" id="KW-0472">Membrane</keyword>
<accession>A0A2S2DTJ9</accession>
<feature type="transmembrane region" description="Helical" evidence="1">
    <location>
        <begin position="130"/>
        <end position="153"/>
    </location>
</feature>
<keyword evidence="3" id="KW-0012">Acyltransferase</keyword>
<evidence type="ECO:0000313" key="4">
    <source>
        <dbReference type="Proteomes" id="UP000245468"/>
    </source>
</evidence>
<dbReference type="EMBL" id="CP029346">
    <property type="protein sequence ID" value="AWL08632.1"/>
    <property type="molecule type" value="Genomic_DNA"/>
</dbReference>
<evidence type="ECO:0000313" key="3">
    <source>
        <dbReference type="EMBL" id="AWL08632.1"/>
    </source>
</evidence>
<dbReference type="KEGG" id="psez:HME7025_00761"/>
<dbReference type="InterPro" id="IPR032176">
    <property type="entry name" value="DUF5009"/>
</dbReference>
<feature type="transmembrane region" description="Helical" evidence="1">
    <location>
        <begin position="215"/>
        <end position="236"/>
    </location>
</feature>
<dbReference type="Pfam" id="PF16401">
    <property type="entry name" value="DUF5009"/>
    <property type="match status" value="1"/>
</dbReference>
<dbReference type="RefSeq" id="WP_109322369.1">
    <property type="nucleotide sequence ID" value="NZ_CP029346.1"/>
</dbReference>
<gene>
    <name evidence="3" type="ORF">HME7025_00761</name>
</gene>
<sequence>MTTLPNLDQNSLSSNRLYSLDALRGFDMFWIMGADEVFHTMFKATDSPFWGVLSHQFSHPEWHGFRFYDLIFPLFLFMAGVATPFSLGKEIEKGKNREQLLVKVIKRGLILAALGVVYNNGLEIKPIEEIRFGSVLARIGLGYMFANIIYLYTKKPTIQAIWFGGILVFYYLLLKFNSAPGFPAGDLSQEGNFASYMDRIIMPGRLYKGNHDPEGLTSTIPAISTGLLGILTGNYLKNDPSDGIQKTKRMAMFGALFIVLALIWNIDFPINKNLWSSSFVLMVGGISLLLLSLFYYIIDVKGYQKWSFFFRIIGMNSILIYMSGVFIDWEYSTDSVFHWLGQLLGNPFNAVAMAICYTGIKWYFLYFMYQKKVFLRV</sequence>
<dbReference type="GO" id="GO:0015019">
    <property type="term" value="F:heparan-alpha-glucosaminide N-acetyltransferase activity"/>
    <property type="evidence" value="ECO:0007669"/>
    <property type="project" value="UniProtKB-EC"/>
</dbReference>